<comment type="caution">
    <text evidence="3">The sequence shown here is derived from an EMBL/GenBank/DDBJ whole genome shotgun (WGS) entry which is preliminary data.</text>
</comment>
<evidence type="ECO:0008006" key="5">
    <source>
        <dbReference type="Google" id="ProtNLM"/>
    </source>
</evidence>
<accession>A0ABD5Y734</accession>
<sequence>MTSGRHLVVLAGADAGVVDAMAATLREDGTVRTAYSPAALYETLDREVDVVLVDSDLGDGPIDQILDGLRCRGSDWQVALLDADAGRNRDRPRFAREAPVDAVVERDEDAVRETVSRLAVRARYRKRLDEYYALAEERAALADDDEDATLERDRLDRRLDALRRDLADAYRRIDASSAFDAALSPRERRLDDDCRNESDDPAGASEIDGAESDVCDE</sequence>
<dbReference type="EMBL" id="JBHTAS010000001">
    <property type="protein sequence ID" value="MFC7140214.1"/>
    <property type="molecule type" value="Genomic_DNA"/>
</dbReference>
<feature type="region of interest" description="Disordered" evidence="2">
    <location>
        <begin position="184"/>
        <end position="217"/>
    </location>
</feature>
<feature type="compositionally biased region" description="Acidic residues" evidence="2">
    <location>
        <begin position="208"/>
        <end position="217"/>
    </location>
</feature>
<dbReference type="RefSeq" id="WP_274325779.1">
    <property type="nucleotide sequence ID" value="NZ_CP118158.1"/>
</dbReference>
<evidence type="ECO:0000256" key="2">
    <source>
        <dbReference type="SAM" id="MobiDB-lite"/>
    </source>
</evidence>
<evidence type="ECO:0000256" key="1">
    <source>
        <dbReference type="SAM" id="Coils"/>
    </source>
</evidence>
<keyword evidence="4" id="KW-1185">Reference proteome</keyword>
<evidence type="ECO:0000313" key="3">
    <source>
        <dbReference type="EMBL" id="MFC7140214.1"/>
    </source>
</evidence>
<feature type="compositionally biased region" description="Basic and acidic residues" evidence="2">
    <location>
        <begin position="185"/>
        <end position="198"/>
    </location>
</feature>
<evidence type="ECO:0000313" key="4">
    <source>
        <dbReference type="Proteomes" id="UP001596432"/>
    </source>
</evidence>
<dbReference type="Proteomes" id="UP001596432">
    <property type="component" value="Unassembled WGS sequence"/>
</dbReference>
<reference evidence="3 4" key="1">
    <citation type="journal article" date="2019" name="Int. J. Syst. Evol. Microbiol.">
        <title>The Global Catalogue of Microorganisms (GCM) 10K type strain sequencing project: providing services to taxonomists for standard genome sequencing and annotation.</title>
        <authorList>
            <consortium name="The Broad Institute Genomics Platform"/>
            <consortium name="The Broad Institute Genome Sequencing Center for Infectious Disease"/>
            <person name="Wu L."/>
            <person name="Ma J."/>
        </authorList>
    </citation>
    <scope>NUCLEOTIDE SEQUENCE [LARGE SCALE GENOMIC DNA]</scope>
    <source>
        <strain evidence="3 4">XZYJT29</strain>
    </source>
</reference>
<dbReference type="AlphaFoldDB" id="A0ABD5Y734"/>
<feature type="coiled-coil region" evidence="1">
    <location>
        <begin position="145"/>
        <end position="172"/>
    </location>
</feature>
<keyword evidence="1" id="KW-0175">Coiled coil</keyword>
<gene>
    <name evidence="3" type="ORF">ACFQMA_10265</name>
</gene>
<organism evidence="3 4">
    <name type="scientific">Halosimplex aquaticum</name>
    <dbReference type="NCBI Taxonomy" id="3026162"/>
    <lineage>
        <taxon>Archaea</taxon>
        <taxon>Methanobacteriati</taxon>
        <taxon>Methanobacteriota</taxon>
        <taxon>Stenosarchaea group</taxon>
        <taxon>Halobacteria</taxon>
        <taxon>Halobacteriales</taxon>
        <taxon>Haloarculaceae</taxon>
        <taxon>Halosimplex</taxon>
    </lineage>
</organism>
<protein>
    <recommendedName>
        <fullName evidence="5">HalX domain-containing protein</fullName>
    </recommendedName>
</protein>
<proteinExistence type="predicted"/>
<name>A0ABD5Y734_9EURY</name>
<dbReference type="GeneID" id="78820494"/>